<evidence type="ECO:0000313" key="2">
    <source>
        <dbReference type="Proteomes" id="UP000051836"/>
    </source>
</evidence>
<evidence type="ECO:0000313" key="1">
    <source>
        <dbReference type="EMBL" id="KQK83167.1"/>
    </source>
</evidence>
<sequence length="120" mass="13271">MVFDTEAPGTEKSQPCPLAAVGVPGGHNLRGERPFRSRLPLRYRKVSMCCHHVSESRPATFAISNLTDPYSPVVGNKPLALLEEGQEMAPICNYQSGHVRYFEPHCSGFTNSAPELEMRL</sequence>
<accession>A0A0Q3MKX2</accession>
<reference evidence="1 2" key="1">
    <citation type="submission" date="2015-10" db="EMBL/GenBank/DDBJ databases">
        <authorList>
            <person name="Gilbert D.G."/>
        </authorList>
    </citation>
    <scope>NUCLEOTIDE SEQUENCE [LARGE SCALE GENOMIC DNA]</scope>
    <source>
        <strain evidence="1">FVVF132</strain>
    </source>
</reference>
<dbReference type="Proteomes" id="UP000051836">
    <property type="component" value="Unassembled WGS sequence"/>
</dbReference>
<dbReference type="AlphaFoldDB" id="A0A0Q3MKX2"/>
<keyword evidence="2" id="KW-1185">Reference proteome</keyword>
<gene>
    <name evidence="1" type="ORF">AAES_61898</name>
</gene>
<proteinExistence type="predicted"/>
<organism evidence="1 2">
    <name type="scientific">Amazona aestiva</name>
    <name type="common">Blue-fronted Amazon parrot</name>
    <dbReference type="NCBI Taxonomy" id="12930"/>
    <lineage>
        <taxon>Eukaryota</taxon>
        <taxon>Metazoa</taxon>
        <taxon>Chordata</taxon>
        <taxon>Craniata</taxon>
        <taxon>Vertebrata</taxon>
        <taxon>Euteleostomi</taxon>
        <taxon>Archelosauria</taxon>
        <taxon>Archosauria</taxon>
        <taxon>Dinosauria</taxon>
        <taxon>Saurischia</taxon>
        <taxon>Theropoda</taxon>
        <taxon>Coelurosauria</taxon>
        <taxon>Aves</taxon>
        <taxon>Neognathae</taxon>
        <taxon>Neoaves</taxon>
        <taxon>Telluraves</taxon>
        <taxon>Australaves</taxon>
        <taxon>Psittaciformes</taxon>
        <taxon>Psittacidae</taxon>
        <taxon>Amazona</taxon>
    </lineage>
</organism>
<protein>
    <submittedName>
        <fullName evidence="1">Uncharacterized protein</fullName>
    </submittedName>
</protein>
<name>A0A0Q3MKX2_AMAAE</name>
<dbReference type="EMBL" id="LMAW01001570">
    <property type="protein sequence ID" value="KQK83167.1"/>
    <property type="molecule type" value="Genomic_DNA"/>
</dbReference>
<comment type="caution">
    <text evidence="1">The sequence shown here is derived from an EMBL/GenBank/DDBJ whole genome shotgun (WGS) entry which is preliminary data.</text>
</comment>